<dbReference type="Gene3D" id="3.60.21.10">
    <property type="match status" value="1"/>
</dbReference>
<evidence type="ECO:0000256" key="1">
    <source>
        <dbReference type="SAM" id="Phobius"/>
    </source>
</evidence>
<gene>
    <name evidence="3" type="ordered locus">Sulku_2480</name>
</gene>
<feature type="transmembrane region" description="Helical" evidence="1">
    <location>
        <begin position="36"/>
        <end position="57"/>
    </location>
</feature>
<keyword evidence="4" id="KW-1185">Reference proteome</keyword>
<sequence>MILFPLILTILFGLIHSLTYTRIVKHLHIKSSTRRFLKYLLIANMIAVLGYLASRYFLSIPKFLYFFLSLSIGIGFVLFMGIILYELLHLLQRIAPFKEEKRLFFKRSTDLGFLALGSAFVGAGIVEGAKEPIVTYVDILQNRFNGNHYTIAQISDFHIGGLIDKEFVTKSVAAINRLDPDLIVITGDLSDAHVDTLKEAIDELQHLKSRYGTYYIVGNHEYFHSLEDTIAYVKQIGIHVLENSSVKINDFYIAGVYDLFGYRAKTHIPDIDQAMRGIPPDAPTLLLAHQPKYIQYLQDYTPSLILSGHTHGGQIWPFGYLVSLAQPYVKGLHSLGENRHIYVNSGIGFWGPPMRLGSHAEITCITWS</sequence>
<dbReference type="InterPro" id="IPR029052">
    <property type="entry name" value="Metallo-depent_PP-like"/>
</dbReference>
<keyword evidence="1" id="KW-1133">Transmembrane helix</keyword>
<dbReference type="InterPro" id="IPR051158">
    <property type="entry name" value="Metallophosphoesterase_sf"/>
</dbReference>
<dbReference type="eggNOG" id="COG1408">
    <property type="taxonomic scope" value="Bacteria"/>
</dbReference>
<feature type="domain" description="Calcineurin-like phosphoesterase" evidence="2">
    <location>
        <begin position="150"/>
        <end position="312"/>
    </location>
</feature>
<accession>E4TYX9</accession>
<organism evidence="3 4">
    <name type="scientific">Sulfuricurvum kujiense (strain ATCC BAA-921 / DSM 16994 / JCM 11577 / YK-1)</name>
    <dbReference type="NCBI Taxonomy" id="709032"/>
    <lineage>
        <taxon>Bacteria</taxon>
        <taxon>Pseudomonadati</taxon>
        <taxon>Campylobacterota</taxon>
        <taxon>Epsilonproteobacteria</taxon>
        <taxon>Campylobacterales</taxon>
        <taxon>Sulfurimonadaceae</taxon>
        <taxon>Sulfuricurvum</taxon>
    </lineage>
</organism>
<keyword evidence="1" id="KW-0472">Membrane</keyword>
<feature type="transmembrane region" description="Helical" evidence="1">
    <location>
        <begin position="63"/>
        <end position="88"/>
    </location>
</feature>
<feature type="transmembrane region" description="Helical" evidence="1">
    <location>
        <begin position="6"/>
        <end position="24"/>
    </location>
</feature>
<dbReference type="STRING" id="709032.Sulku_2480"/>
<dbReference type="CDD" id="cd07385">
    <property type="entry name" value="MPP_YkuE_C"/>
    <property type="match status" value="1"/>
</dbReference>
<evidence type="ECO:0000313" key="3">
    <source>
        <dbReference type="EMBL" id="ADR35139.1"/>
    </source>
</evidence>
<dbReference type="Proteomes" id="UP000008721">
    <property type="component" value="Chromosome"/>
</dbReference>
<dbReference type="GO" id="GO:0016787">
    <property type="term" value="F:hydrolase activity"/>
    <property type="evidence" value="ECO:0007669"/>
    <property type="project" value="InterPro"/>
</dbReference>
<evidence type="ECO:0000313" key="4">
    <source>
        <dbReference type="Proteomes" id="UP000008721"/>
    </source>
</evidence>
<dbReference type="AlphaFoldDB" id="E4TYX9"/>
<name>E4TYX9_SULKY</name>
<evidence type="ECO:0000259" key="2">
    <source>
        <dbReference type="Pfam" id="PF00149"/>
    </source>
</evidence>
<protein>
    <submittedName>
        <fullName evidence="3">Metallophosphoesterase</fullName>
    </submittedName>
</protein>
<dbReference type="PANTHER" id="PTHR31302">
    <property type="entry name" value="TRANSMEMBRANE PROTEIN WITH METALLOPHOSPHOESTERASE DOMAIN-RELATED"/>
    <property type="match status" value="1"/>
</dbReference>
<dbReference type="Pfam" id="PF00149">
    <property type="entry name" value="Metallophos"/>
    <property type="match status" value="1"/>
</dbReference>
<reference evidence="3 4" key="1">
    <citation type="journal article" date="2012" name="Stand. Genomic Sci.">
        <title>Complete genome sequence of the sulfur compounds oxidizing chemolithoautotroph Sulfuricurvum kujiense type strain (YK-1(T)).</title>
        <authorList>
            <person name="Han C."/>
            <person name="Kotsyurbenko O."/>
            <person name="Chertkov O."/>
            <person name="Held B."/>
            <person name="Lapidus A."/>
            <person name="Nolan M."/>
            <person name="Lucas S."/>
            <person name="Hammon N."/>
            <person name="Deshpande S."/>
            <person name="Cheng J.F."/>
            <person name="Tapia R."/>
            <person name="Goodwin L.A."/>
            <person name="Pitluck S."/>
            <person name="Liolios K."/>
            <person name="Pagani I."/>
            <person name="Ivanova N."/>
            <person name="Mavromatis K."/>
            <person name="Mikhailova N."/>
            <person name="Pati A."/>
            <person name="Chen A."/>
            <person name="Palaniappan K."/>
            <person name="Land M."/>
            <person name="Hauser L."/>
            <person name="Chang Y.J."/>
            <person name="Jeffries C.D."/>
            <person name="Brambilla E.M."/>
            <person name="Rohde M."/>
            <person name="Spring S."/>
            <person name="Sikorski J."/>
            <person name="Goker M."/>
            <person name="Woyke T."/>
            <person name="Bristow J."/>
            <person name="Eisen J.A."/>
            <person name="Markowitz V."/>
            <person name="Hugenholtz P."/>
            <person name="Kyrpides N.C."/>
            <person name="Klenk H.P."/>
            <person name="Detter J.C."/>
        </authorList>
    </citation>
    <scope>NUCLEOTIDE SEQUENCE [LARGE SCALE GENOMIC DNA]</scope>
    <source>
        <strain evidence="4">ATCC BAA-921 / DSM 16994 / JCM 11577 / YK-1</strain>
    </source>
</reference>
<dbReference type="PANTHER" id="PTHR31302:SF0">
    <property type="entry name" value="TRANSMEMBRANE PROTEIN WITH METALLOPHOSPHOESTERASE DOMAIN"/>
    <property type="match status" value="1"/>
</dbReference>
<dbReference type="EMBL" id="CP002355">
    <property type="protein sequence ID" value="ADR35139.1"/>
    <property type="molecule type" value="Genomic_DNA"/>
</dbReference>
<proteinExistence type="predicted"/>
<dbReference type="SUPFAM" id="SSF56300">
    <property type="entry name" value="Metallo-dependent phosphatases"/>
    <property type="match status" value="1"/>
</dbReference>
<dbReference type="HOGENOM" id="CLU_025443_0_1_7"/>
<dbReference type="KEGG" id="sku:Sulku_2480"/>
<keyword evidence="1" id="KW-0812">Transmembrane</keyword>
<dbReference type="InterPro" id="IPR004843">
    <property type="entry name" value="Calcineurin-like_PHP"/>
</dbReference>